<reference evidence="1 2" key="2">
    <citation type="submission" date="2018-03" db="EMBL/GenBank/DDBJ databases">
        <authorList>
            <person name="Keele B.F."/>
        </authorList>
    </citation>
    <scope>NUCLEOTIDE SEQUENCE [LARGE SCALE GENOMIC DNA]</scope>
    <source>
        <strain evidence="1 2">CCALA 016</strain>
    </source>
</reference>
<dbReference type="AlphaFoldDB" id="A0A2T1M366"/>
<evidence type="ECO:0000313" key="1">
    <source>
        <dbReference type="EMBL" id="PSF39272.1"/>
    </source>
</evidence>
<evidence type="ECO:0000313" key="2">
    <source>
        <dbReference type="Proteomes" id="UP000239001"/>
    </source>
</evidence>
<protein>
    <submittedName>
        <fullName evidence="1">Uncharacterized protein</fullName>
    </submittedName>
</protein>
<proteinExistence type="predicted"/>
<dbReference type="Proteomes" id="UP000239001">
    <property type="component" value="Unassembled WGS sequence"/>
</dbReference>
<organism evidence="1 2">
    <name type="scientific">Aphanothece hegewaldii CCALA 016</name>
    <dbReference type="NCBI Taxonomy" id="2107694"/>
    <lineage>
        <taxon>Bacteria</taxon>
        <taxon>Bacillati</taxon>
        <taxon>Cyanobacteriota</taxon>
        <taxon>Cyanophyceae</taxon>
        <taxon>Oscillatoriophycideae</taxon>
        <taxon>Chroococcales</taxon>
        <taxon>Aphanothecaceae</taxon>
        <taxon>Aphanothece</taxon>
    </lineage>
</organism>
<dbReference type="RefSeq" id="WP_106454895.1">
    <property type="nucleotide sequence ID" value="NZ_PXOH01000001.1"/>
</dbReference>
<accession>A0A2T1M366</accession>
<reference evidence="1 2" key="1">
    <citation type="submission" date="2018-03" db="EMBL/GenBank/DDBJ databases">
        <title>The ancient ancestry and fast evolution of plastids.</title>
        <authorList>
            <person name="Moore K.R."/>
            <person name="Magnabosco C."/>
            <person name="Momper L."/>
            <person name="Gold D.A."/>
            <person name="Bosak T."/>
            <person name="Fournier G.P."/>
        </authorList>
    </citation>
    <scope>NUCLEOTIDE SEQUENCE [LARGE SCALE GENOMIC DNA]</scope>
    <source>
        <strain evidence="1 2">CCALA 016</strain>
    </source>
</reference>
<sequence>MTQTNQAKIPLEIDGEIIYLDPNSAEGKALQRIQTINFDDPNQFTTLLEEGQEINIEVITERLRQPVNEFTVS</sequence>
<keyword evidence="2" id="KW-1185">Reference proteome</keyword>
<gene>
    <name evidence="1" type="ORF">C7H19_00330</name>
</gene>
<comment type="caution">
    <text evidence="1">The sequence shown here is derived from an EMBL/GenBank/DDBJ whole genome shotgun (WGS) entry which is preliminary data.</text>
</comment>
<dbReference type="OrthoDB" id="574693at2"/>
<name>A0A2T1M366_9CHRO</name>
<dbReference type="EMBL" id="PXOH01000001">
    <property type="protein sequence ID" value="PSF39272.1"/>
    <property type="molecule type" value="Genomic_DNA"/>
</dbReference>